<name>K1PST7_MAGGI</name>
<accession>K1PST7</accession>
<protein>
    <submittedName>
        <fullName evidence="1">Uncharacterized protein</fullName>
    </submittedName>
</protein>
<dbReference type="InParanoid" id="K1PST7"/>
<sequence length="61" mass="6587">MFMFIPDFLNLRKTTTTAMTTIARVIPPAATLPVPARLQQCPGEDPAIVTSVPVLNILPPV</sequence>
<dbReference type="EMBL" id="JH816209">
    <property type="protein sequence ID" value="EKC19465.1"/>
    <property type="molecule type" value="Genomic_DNA"/>
</dbReference>
<reference evidence="1" key="1">
    <citation type="journal article" date="2012" name="Nature">
        <title>The oyster genome reveals stress adaptation and complexity of shell formation.</title>
        <authorList>
            <person name="Zhang G."/>
            <person name="Fang X."/>
            <person name="Guo X."/>
            <person name="Li L."/>
            <person name="Luo R."/>
            <person name="Xu F."/>
            <person name="Yang P."/>
            <person name="Zhang L."/>
            <person name="Wang X."/>
            <person name="Qi H."/>
            <person name="Xiong Z."/>
            <person name="Que H."/>
            <person name="Xie Y."/>
            <person name="Holland P.W."/>
            <person name="Paps J."/>
            <person name="Zhu Y."/>
            <person name="Wu F."/>
            <person name="Chen Y."/>
            <person name="Wang J."/>
            <person name="Peng C."/>
            <person name="Meng J."/>
            <person name="Yang L."/>
            <person name="Liu J."/>
            <person name="Wen B."/>
            <person name="Zhang N."/>
            <person name="Huang Z."/>
            <person name="Zhu Q."/>
            <person name="Feng Y."/>
            <person name="Mount A."/>
            <person name="Hedgecock D."/>
            <person name="Xu Z."/>
            <person name="Liu Y."/>
            <person name="Domazet-Loso T."/>
            <person name="Du Y."/>
            <person name="Sun X."/>
            <person name="Zhang S."/>
            <person name="Liu B."/>
            <person name="Cheng P."/>
            <person name="Jiang X."/>
            <person name="Li J."/>
            <person name="Fan D."/>
            <person name="Wang W."/>
            <person name="Fu W."/>
            <person name="Wang T."/>
            <person name="Wang B."/>
            <person name="Zhang J."/>
            <person name="Peng Z."/>
            <person name="Li Y."/>
            <person name="Li N."/>
            <person name="Wang J."/>
            <person name="Chen M."/>
            <person name="He Y."/>
            <person name="Tan F."/>
            <person name="Song X."/>
            <person name="Zheng Q."/>
            <person name="Huang R."/>
            <person name="Yang H."/>
            <person name="Du X."/>
            <person name="Chen L."/>
            <person name="Yang M."/>
            <person name="Gaffney P.M."/>
            <person name="Wang S."/>
            <person name="Luo L."/>
            <person name="She Z."/>
            <person name="Ming Y."/>
            <person name="Huang W."/>
            <person name="Zhang S."/>
            <person name="Huang B."/>
            <person name="Zhang Y."/>
            <person name="Qu T."/>
            <person name="Ni P."/>
            <person name="Miao G."/>
            <person name="Wang J."/>
            <person name="Wang Q."/>
            <person name="Steinberg C.E."/>
            <person name="Wang H."/>
            <person name="Li N."/>
            <person name="Qian L."/>
            <person name="Zhang G."/>
            <person name="Li Y."/>
            <person name="Yang H."/>
            <person name="Liu X."/>
            <person name="Wang J."/>
            <person name="Yin Y."/>
            <person name="Wang J."/>
        </authorList>
    </citation>
    <scope>NUCLEOTIDE SEQUENCE [LARGE SCALE GENOMIC DNA]</scope>
    <source>
        <strain evidence="1">05x7-T-G4-1.051#20</strain>
    </source>
</reference>
<evidence type="ECO:0000313" key="1">
    <source>
        <dbReference type="EMBL" id="EKC19465.1"/>
    </source>
</evidence>
<organism evidence="1">
    <name type="scientific">Magallana gigas</name>
    <name type="common">Pacific oyster</name>
    <name type="synonym">Crassostrea gigas</name>
    <dbReference type="NCBI Taxonomy" id="29159"/>
    <lineage>
        <taxon>Eukaryota</taxon>
        <taxon>Metazoa</taxon>
        <taxon>Spiralia</taxon>
        <taxon>Lophotrochozoa</taxon>
        <taxon>Mollusca</taxon>
        <taxon>Bivalvia</taxon>
        <taxon>Autobranchia</taxon>
        <taxon>Pteriomorphia</taxon>
        <taxon>Ostreida</taxon>
        <taxon>Ostreoidea</taxon>
        <taxon>Ostreidae</taxon>
        <taxon>Magallana</taxon>
    </lineage>
</organism>
<dbReference type="HOGENOM" id="CLU_2924864_0_0_1"/>
<proteinExistence type="predicted"/>
<gene>
    <name evidence="1" type="ORF">CGI_10008549</name>
</gene>
<dbReference type="AlphaFoldDB" id="K1PST7"/>